<dbReference type="Proteomes" id="UP001355207">
    <property type="component" value="Chromosome 4"/>
</dbReference>
<dbReference type="InterPro" id="IPR002669">
    <property type="entry name" value="UreD"/>
</dbReference>
<organism evidence="4 5">
    <name type="scientific">Kwoniella dendrophila CBS 6074</name>
    <dbReference type="NCBI Taxonomy" id="1295534"/>
    <lineage>
        <taxon>Eukaryota</taxon>
        <taxon>Fungi</taxon>
        <taxon>Dikarya</taxon>
        <taxon>Basidiomycota</taxon>
        <taxon>Agaricomycotina</taxon>
        <taxon>Tremellomycetes</taxon>
        <taxon>Tremellales</taxon>
        <taxon>Cryptococcaceae</taxon>
        <taxon>Kwoniella</taxon>
    </lineage>
</organism>
<sequence>MSTQHGLSTHSTAVTATRPRINKLSAGSGIFELSLPGDSSTNDKKSTYEDISSQSNQNQEKARFTTLSAAYPLKLLTPKPLLSTSSQPSNISLLFTLSYGGGLVSGDVISLKGEIGAGCGLVMLTQGSTKVFKRRKDGSTSTFNQNHAHNQTNINVGNGLEIETIQRLNIKLNSKSFLLLLPDSISPFKNSNYKQIQRFFLPKDKSASILILDWVNSGRGNSEGMSTKFNDINEKQKQEREIWSMNRYQSINEIYLGDKLIMRENMLLDNQNQNQNNGLKKIGSSKIAKNLAPYNVYTTILFVGPKFRLLNDNLKIRNHNTTQYQIKSPDDLIWSFSELDLDLGSGIVRIASKDIEQTRFWLRNLFDSSGFPDLVGEGIWPRCI</sequence>
<dbReference type="Pfam" id="PF01774">
    <property type="entry name" value="UreD"/>
    <property type="match status" value="1"/>
</dbReference>
<accession>A0AAX4JVZ2</accession>
<gene>
    <name evidence="4" type="ORF">L201_003591</name>
</gene>
<keyword evidence="2" id="KW-0143">Chaperone</keyword>
<dbReference type="PANTHER" id="PTHR33643:SF1">
    <property type="entry name" value="UREASE ACCESSORY PROTEIN D"/>
    <property type="match status" value="1"/>
</dbReference>
<evidence type="ECO:0008006" key="6">
    <source>
        <dbReference type="Google" id="ProtNLM"/>
    </source>
</evidence>
<feature type="compositionally biased region" description="Polar residues" evidence="3">
    <location>
        <begin position="49"/>
        <end position="59"/>
    </location>
</feature>
<evidence type="ECO:0000256" key="1">
    <source>
        <dbReference type="ARBA" id="ARBA00007177"/>
    </source>
</evidence>
<evidence type="ECO:0000256" key="2">
    <source>
        <dbReference type="ARBA" id="ARBA00023186"/>
    </source>
</evidence>
<dbReference type="EMBL" id="CP144101">
    <property type="protein sequence ID" value="WWC88678.1"/>
    <property type="molecule type" value="Genomic_DNA"/>
</dbReference>
<evidence type="ECO:0000256" key="3">
    <source>
        <dbReference type="SAM" id="MobiDB-lite"/>
    </source>
</evidence>
<name>A0AAX4JVZ2_9TREE</name>
<dbReference type="GO" id="GO:0016151">
    <property type="term" value="F:nickel cation binding"/>
    <property type="evidence" value="ECO:0007669"/>
    <property type="project" value="InterPro"/>
</dbReference>
<protein>
    <recommendedName>
        <fullName evidence="6">Urease accessory protein</fullName>
    </recommendedName>
</protein>
<dbReference type="GeneID" id="91094261"/>
<evidence type="ECO:0000313" key="4">
    <source>
        <dbReference type="EMBL" id="WWC88678.1"/>
    </source>
</evidence>
<comment type="similarity">
    <text evidence="1">Belongs to the UreD family.</text>
</comment>
<dbReference type="AlphaFoldDB" id="A0AAX4JVZ2"/>
<proteinExistence type="inferred from homology"/>
<reference evidence="4 5" key="1">
    <citation type="submission" date="2024-01" db="EMBL/GenBank/DDBJ databases">
        <title>Comparative genomics of Cryptococcus and Kwoniella reveals pathogenesis evolution and contrasting modes of karyotype evolution via chromosome fusion or intercentromeric recombination.</title>
        <authorList>
            <person name="Coelho M.A."/>
            <person name="David-Palma M."/>
            <person name="Shea T."/>
            <person name="Bowers K."/>
            <person name="McGinley-Smith S."/>
            <person name="Mohammad A.W."/>
            <person name="Gnirke A."/>
            <person name="Yurkov A.M."/>
            <person name="Nowrousian M."/>
            <person name="Sun S."/>
            <person name="Cuomo C.A."/>
            <person name="Heitman J."/>
        </authorList>
    </citation>
    <scope>NUCLEOTIDE SEQUENCE [LARGE SCALE GENOMIC DNA]</scope>
    <source>
        <strain evidence="4 5">CBS 6074</strain>
    </source>
</reference>
<evidence type="ECO:0000313" key="5">
    <source>
        <dbReference type="Proteomes" id="UP001355207"/>
    </source>
</evidence>
<dbReference type="PANTHER" id="PTHR33643">
    <property type="entry name" value="UREASE ACCESSORY PROTEIN D"/>
    <property type="match status" value="1"/>
</dbReference>
<feature type="region of interest" description="Disordered" evidence="3">
    <location>
        <begin position="35"/>
        <end position="59"/>
    </location>
</feature>
<dbReference type="RefSeq" id="XP_066075441.1">
    <property type="nucleotide sequence ID" value="XM_066219344.1"/>
</dbReference>
<keyword evidence="5" id="KW-1185">Reference proteome</keyword>